<keyword evidence="3" id="KW-1185">Reference proteome</keyword>
<evidence type="ECO:0008006" key="4">
    <source>
        <dbReference type="Google" id="ProtNLM"/>
    </source>
</evidence>
<protein>
    <recommendedName>
        <fullName evidence="4">Secreted protein</fullName>
    </recommendedName>
</protein>
<feature type="chain" id="PRO_5045359455" description="Secreted protein" evidence="1">
    <location>
        <begin position="20"/>
        <end position="108"/>
    </location>
</feature>
<evidence type="ECO:0000313" key="3">
    <source>
        <dbReference type="Proteomes" id="UP001363622"/>
    </source>
</evidence>
<dbReference type="Proteomes" id="UP001363622">
    <property type="component" value="Unassembled WGS sequence"/>
</dbReference>
<evidence type="ECO:0000256" key="1">
    <source>
        <dbReference type="SAM" id="SignalP"/>
    </source>
</evidence>
<reference evidence="2 3" key="1">
    <citation type="submission" date="2024-04" db="EMBL/GenBank/DDBJ databases">
        <title>Phyllosticta paracitricarpa is synonymous to the EU quarantine fungus P. citricarpa based on phylogenomic analyses.</title>
        <authorList>
            <consortium name="Lawrence Berkeley National Laboratory"/>
            <person name="Van Ingen-Buijs V.A."/>
            <person name="Van Westerhoven A.C."/>
            <person name="Haridas S."/>
            <person name="Skiadas P."/>
            <person name="Martin F."/>
            <person name="Groenewald J.Z."/>
            <person name="Crous P.W."/>
            <person name="Seidl M.F."/>
        </authorList>
    </citation>
    <scope>NUCLEOTIDE SEQUENCE [LARGE SCALE GENOMIC DNA]</scope>
    <source>
        <strain evidence="2 3">CBS 123371</strain>
    </source>
</reference>
<organism evidence="2 3">
    <name type="scientific">Phyllosticta citriasiana</name>
    <dbReference type="NCBI Taxonomy" id="595635"/>
    <lineage>
        <taxon>Eukaryota</taxon>
        <taxon>Fungi</taxon>
        <taxon>Dikarya</taxon>
        <taxon>Ascomycota</taxon>
        <taxon>Pezizomycotina</taxon>
        <taxon>Dothideomycetes</taxon>
        <taxon>Dothideomycetes incertae sedis</taxon>
        <taxon>Botryosphaeriales</taxon>
        <taxon>Phyllostictaceae</taxon>
        <taxon>Phyllosticta</taxon>
    </lineage>
</organism>
<feature type="signal peptide" evidence="1">
    <location>
        <begin position="1"/>
        <end position="19"/>
    </location>
</feature>
<name>A0ABR1KUH2_9PEZI</name>
<comment type="caution">
    <text evidence="2">The sequence shown here is derived from an EMBL/GenBank/DDBJ whole genome shotgun (WGS) entry which is preliminary data.</text>
</comment>
<dbReference type="EMBL" id="JBBPHU010000003">
    <property type="protein sequence ID" value="KAK7520444.1"/>
    <property type="molecule type" value="Genomic_DNA"/>
</dbReference>
<accession>A0ABR1KUH2</accession>
<keyword evidence="1" id="KW-0732">Signal</keyword>
<evidence type="ECO:0000313" key="2">
    <source>
        <dbReference type="EMBL" id="KAK7520444.1"/>
    </source>
</evidence>
<gene>
    <name evidence="2" type="ORF">IWZ03DRAFT_138558</name>
</gene>
<proteinExistence type="predicted"/>
<sequence length="108" mass="12108">MWFHVGAMCGCDFLVLCTAGLSGGGGGGVRWDFSFLCRFLCVGNCVERYMGCSLNHWMDGPVCPEFPTLLDTEKRTLWSRQPARWHNTCSSRLSLSLSLSLSHDQRSR</sequence>